<evidence type="ECO:0000256" key="3">
    <source>
        <dbReference type="ARBA" id="ARBA00022763"/>
    </source>
</evidence>
<keyword evidence="5" id="KW-0378">Hydrolase</keyword>
<dbReference type="CDD" id="cd01121">
    <property type="entry name" value="RadA_SMS_N"/>
    <property type="match status" value="1"/>
</dbReference>
<dbReference type="HAMAP" id="MF_01498">
    <property type="entry name" value="RadA_bact"/>
    <property type="match status" value="1"/>
</dbReference>
<keyword evidence="7 11" id="KW-0067">ATP-binding</keyword>
<comment type="function">
    <text evidence="11">Plays a role in repairing double-strand DNA breaks, probably involving stabilizing or processing branched DNA or blocked replication forks.</text>
</comment>
<dbReference type="GO" id="GO:0008270">
    <property type="term" value="F:zinc ion binding"/>
    <property type="evidence" value="ECO:0007669"/>
    <property type="project" value="UniProtKB-KW"/>
</dbReference>
<dbReference type="GO" id="GO:0005829">
    <property type="term" value="C:cytosol"/>
    <property type="evidence" value="ECO:0007669"/>
    <property type="project" value="TreeGrafter"/>
</dbReference>
<dbReference type="InterPro" id="IPR004504">
    <property type="entry name" value="DNA_repair_RadA"/>
</dbReference>
<dbReference type="Gene3D" id="3.30.230.10">
    <property type="match status" value="1"/>
</dbReference>
<dbReference type="Pfam" id="PF18073">
    <property type="entry name" value="Zn_ribbon_LapB"/>
    <property type="match status" value="1"/>
</dbReference>
<dbReference type="SUPFAM" id="SSF54211">
    <property type="entry name" value="Ribosomal protein S5 domain 2-like"/>
    <property type="match status" value="1"/>
</dbReference>
<evidence type="ECO:0000259" key="14">
    <source>
        <dbReference type="PROSITE" id="PS50162"/>
    </source>
</evidence>
<dbReference type="InterPro" id="IPR020588">
    <property type="entry name" value="RecA_ATP-bd"/>
</dbReference>
<keyword evidence="16" id="KW-1185">Reference proteome</keyword>
<evidence type="ECO:0000313" key="16">
    <source>
        <dbReference type="Proteomes" id="UP000315628"/>
    </source>
</evidence>
<reference evidence="15 16" key="1">
    <citation type="submission" date="2019-06" db="EMBL/GenBank/DDBJ databases">
        <title>Sequencing the genomes of 1000 actinobacteria strains.</title>
        <authorList>
            <person name="Klenk H.-P."/>
        </authorList>
    </citation>
    <scope>NUCLEOTIDE SEQUENCE [LARGE SCALE GENOMIC DNA]</scope>
    <source>
        <strain evidence="15 16">DSM 18935</strain>
    </source>
</reference>
<keyword evidence="8 11" id="KW-0346">Stress response</keyword>
<dbReference type="InterPro" id="IPR027417">
    <property type="entry name" value="P-loop_NTPase"/>
</dbReference>
<dbReference type="PANTHER" id="PTHR32472">
    <property type="entry name" value="DNA REPAIR PROTEIN RADA"/>
    <property type="match status" value="1"/>
</dbReference>
<sequence length="464" mass="48010">MATSKSSRAPGFRCVECGWSSVKWVGRCGECHAWGTVEEVGAPRVRTATTGRVEHPARPIADVPVEDAQAWSTGVSEFDRVLGGGIVPGSVVLVAGEPGIGKSTLLLDVAARAAAGRPVLYVSGEESAAQVRARAQRIGALADGLYLASETDLGTVLAHLEQRSPALVVVDSVQTLASAEVDGAAGNVSQVREVAGALIQHAKAKGVAMLLVGHVTKEGSIAGPRMLEHLVDVVVQFDGDRQSRLRLVRAVKNRYGPTDEVGCFDLTDTGIHGLEDPSGLFLSSRHITVPGTCATVTLEGRRPLVTEIQALVAPSQIPTPRRASVGLDSSRVSMIMAVLDRRAGAPVGNADTYVSTVGGVRITEPSSDLAVALAIASAVMDRALPHQLLALGEVGLSGEVRPAVGVSRRLTEAARLGFTTALVPAGALDGGAAPAGMEVVEVSDVRAAIREVERRGATSEVGSP</sequence>
<dbReference type="SUPFAM" id="SSF52540">
    <property type="entry name" value="P-loop containing nucleoside triphosphate hydrolases"/>
    <property type="match status" value="1"/>
</dbReference>
<keyword evidence="6 13" id="KW-0862">Zinc</keyword>
<comment type="domain">
    <text evidence="11">The middle region has homology to RecA with ATPase motifs including the RadA KNRFG motif, while the C-terminus is homologous to Lon protease.</text>
</comment>
<dbReference type="InterPro" id="IPR003593">
    <property type="entry name" value="AAA+_ATPase"/>
</dbReference>
<keyword evidence="1 11" id="KW-0479">Metal-binding</keyword>
<evidence type="ECO:0000256" key="10">
    <source>
        <dbReference type="ARBA" id="ARBA00023204"/>
    </source>
</evidence>
<dbReference type="InterPro" id="IPR041166">
    <property type="entry name" value="Rubredoxin_2"/>
</dbReference>
<dbReference type="InterPro" id="IPR020568">
    <property type="entry name" value="Ribosomal_Su5_D2-typ_SF"/>
</dbReference>
<dbReference type="Proteomes" id="UP000315628">
    <property type="component" value="Unassembled WGS sequence"/>
</dbReference>
<dbReference type="Pfam" id="PF13541">
    <property type="entry name" value="ChlI"/>
    <property type="match status" value="1"/>
</dbReference>
<dbReference type="GO" id="GO:0140664">
    <property type="term" value="F:ATP-dependent DNA damage sensor activity"/>
    <property type="evidence" value="ECO:0007669"/>
    <property type="project" value="InterPro"/>
</dbReference>
<proteinExistence type="inferred from homology"/>
<gene>
    <name evidence="11" type="primary">radA</name>
    <name evidence="15" type="ORF">FB557_1174</name>
</gene>
<dbReference type="RefSeq" id="WP_144856535.1">
    <property type="nucleotide sequence ID" value="NZ_BAAAYT010000001.1"/>
</dbReference>
<dbReference type="AlphaFoldDB" id="A0A560WDP8"/>
<feature type="short sequence motif" description="RadA KNRFG motif" evidence="11">
    <location>
        <begin position="252"/>
        <end position="256"/>
    </location>
</feature>
<evidence type="ECO:0000256" key="11">
    <source>
        <dbReference type="HAMAP-Rule" id="MF_01498"/>
    </source>
</evidence>
<organism evidence="15 16">
    <name type="scientific">Marihabitans asiaticum</name>
    <dbReference type="NCBI Taxonomy" id="415218"/>
    <lineage>
        <taxon>Bacteria</taxon>
        <taxon>Bacillati</taxon>
        <taxon>Actinomycetota</taxon>
        <taxon>Actinomycetes</taxon>
        <taxon>Micrococcales</taxon>
        <taxon>Intrasporangiaceae</taxon>
        <taxon>Marihabitans</taxon>
    </lineage>
</organism>
<dbReference type="NCBIfam" id="TIGR00416">
    <property type="entry name" value="sms"/>
    <property type="match status" value="1"/>
</dbReference>
<dbReference type="SMART" id="SM00382">
    <property type="entry name" value="AAA"/>
    <property type="match status" value="1"/>
</dbReference>
<protein>
    <recommendedName>
        <fullName evidence="11 12">DNA repair protein RadA</fullName>
    </recommendedName>
</protein>
<comment type="function">
    <text evidence="13">DNA-dependent ATPase involved in processing of recombination intermediates, plays a role in repairing DNA breaks. Stimulates the branch migration of RecA-mediated strand transfer reactions, allowing the 3' invading strand to extend heteroduplex DNA faster. Binds ssDNA in the presence of ADP but not other nucleotides, has ATPase activity that is stimulated by ssDNA and various branched DNA structures, but inhibited by SSB. Does not have RecA's homology-searching function.</text>
</comment>
<dbReference type="OrthoDB" id="9803906at2"/>
<comment type="caution">
    <text evidence="15">The sequence shown here is derived from an EMBL/GenBank/DDBJ whole genome shotgun (WGS) entry which is preliminary data.</text>
</comment>
<dbReference type="FunFam" id="3.40.50.300:FF:000050">
    <property type="entry name" value="DNA repair protein RadA"/>
    <property type="match status" value="1"/>
</dbReference>
<evidence type="ECO:0000256" key="2">
    <source>
        <dbReference type="ARBA" id="ARBA00022741"/>
    </source>
</evidence>
<keyword evidence="3 11" id="KW-0227">DNA damage</keyword>
<dbReference type="PROSITE" id="PS50162">
    <property type="entry name" value="RECA_2"/>
    <property type="match status" value="1"/>
</dbReference>
<accession>A0A560WDP8</accession>
<dbReference type="PANTHER" id="PTHR32472:SF10">
    <property type="entry name" value="DNA REPAIR PROTEIN RADA-LIKE PROTEIN"/>
    <property type="match status" value="1"/>
</dbReference>
<keyword evidence="2 11" id="KW-0547">Nucleotide-binding</keyword>
<feature type="region of interest" description="Lon-protease-like" evidence="11">
    <location>
        <begin position="351"/>
        <end position="464"/>
    </location>
</feature>
<evidence type="ECO:0000256" key="1">
    <source>
        <dbReference type="ARBA" id="ARBA00022723"/>
    </source>
</evidence>
<evidence type="ECO:0000256" key="4">
    <source>
        <dbReference type="ARBA" id="ARBA00022771"/>
    </source>
</evidence>
<keyword evidence="4 13" id="KW-0863">Zinc-finger</keyword>
<evidence type="ECO:0000256" key="6">
    <source>
        <dbReference type="ARBA" id="ARBA00022833"/>
    </source>
</evidence>
<evidence type="ECO:0000256" key="13">
    <source>
        <dbReference type="RuleBase" id="RU003555"/>
    </source>
</evidence>
<name>A0A560WDP8_9MICO</name>
<dbReference type="EMBL" id="VIUW01000002">
    <property type="protein sequence ID" value="TWD15654.1"/>
    <property type="molecule type" value="Genomic_DNA"/>
</dbReference>
<dbReference type="Gene3D" id="3.40.50.300">
    <property type="entry name" value="P-loop containing nucleotide triphosphate hydrolases"/>
    <property type="match status" value="1"/>
</dbReference>
<dbReference type="GO" id="GO:0000725">
    <property type="term" value="P:recombinational repair"/>
    <property type="evidence" value="ECO:0007669"/>
    <property type="project" value="UniProtKB-UniRule"/>
</dbReference>
<feature type="binding site" evidence="11">
    <location>
        <begin position="96"/>
        <end position="103"/>
    </location>
    <ligand>
        <name>ATP</name>
        <dbReference type="ChEBI" id="CHEBI:30616"/>
    </ligand>
</feature>
<dbReference type="Pfam" id="PF13481">
    <property type="entry name" value="AAA_25"/>
    <property type="match status" value="1"/>
</dbReference>
<feature type="domain" description="RecA family profile 1" evidence="14">
    <location>
        <begin position="67"/>
        <end position="215"/>
    </location>
</feature>
<keyword evidence="10 11" id="KW-0234">DNA repair</keyword>
<dbReference type="GO" id="GO:0005524">
    <property type="term" value="F:ATP binding"/>
    <property type="evidence" value="ECO:0007669"/>
    <property type="project" value="UniProtKB-UniRule"/>
</dbReference>
<evidence type="ECO:0000313" key="15">
    <source>
        <dbReference type="EMBL" id="TWD15654.1"/>
    </source>
</evidence>
<comment type="similarity">
    <text evidence="11 13">Belongs to the RecA family. RadA subfamily.</text>
</comment>
<dbReference type="GO" id="GO:0003684">
    <property type="term" value="F:damaged DNA binding"/>
    <property type="evidence" value="ECO:0007669"/>
    <property type="project" value="InterPro"/>
</dbReference>
<dbReference type="GO" id="GO:0016787">
    <property type="term" value="F:hydrolase activity"/>
    <property type="evidence" value="ECO:0007669"/>
    <property type="project" value="UniProtKB-KW"/>
</dbReference>
<dbReference type="InterPro" id="IPR014721">
    <property type="entry name" value="Ribsml_uS5_D2-typ_fold_subgr"/>
</dbReference>
<keyword evidence="9 11" id="KW-0238">DNA-binding</keyword>
<evidence type="ECO:0000256" key="7">
    <source>
        <dbReference type="ARBA" id="ARBA00022840"/>
    </source>
</evidence>
<evidence type="ECO:0000256" key="9">
    <source>
        <dbReference type="ARBA" id="ARBA00023125"/>
    </source>
</evidence>
<evidence type="ECO:0000256" key="12">
    <source>
        <dbReference type="NCBIfam" id="TIGR00416"/>
    </source>
</evidence>
<evidence type="ECO:0000256" key="8">
    <source>
        <dbReference type="ARBA" id="ARBA00023016"/>
    </source>
</evidence>
<evidence type="ECO:0000256" key="5">
    <source>
        <dbReference type="ARBA" id="ARBA00022801"/>
    </source>
</evidence>
<dbReference type="PRINTS" id="PR01874">
    <property type="entry name" value="DNAREPAIRADA"/>
</dbReference>